<evidence type="ECO:0000256" key="2">
    <source>
        <dbReference type="ARBA" id="ARBA00012438"/>
    </source>
</evidence>
<reference evidence="12" key="1">
    <citation type="submission" date="2016-09" db="EMBL/GenBank/DDBJ databases">
        <title>Draft genome of thermotolerant cyanobacterium Desertifilum sp. strain IPPAS B-1220.</title>
        <authorList>
            <person name="Sinetova M.A."/>
            <person name="Bolakhan K."/>
            <person name="Zayadan B.K."/>
            <person name="Mironov K.S."/>
            <person name="Ustinova V."/>
            <person name="Kupriyanova E.V."/>
            <person name="Sidorov R.A."/>
            <person name="Skrypnik A.N."/>
            <person name="Gogoleva N.E."/>
            <person name="Gogolev Y.V."/>
            <person name="Los D.A."/>
        </authorList>
    </citation>
    <scope>NUCLEOTIDE SEQUENCE [LARGE SCALE GENOMIC DNA]</scope>
    <source>
        <strain evidence="12">IPPAS B-1220</strain>
    </source>
</reference>
<dbReference type="Pfam" id="PF08447">
    <property type="entry name" value="PAS_3"/>
    <property type="match status" value="1"/>
</dbReference>
<dbReference type="SMART" id="SM00086">
    <property type="entry name" value="PAC"/>
    <property type="match status" value="2"/>
</dbReference>
<dbReference type="InterPro" id="IPR003594">
    <property type="entry name" value="HATPase_dom"/>
</dbReference>
<dbReference type="PROSITE" id="PS50112">
    <property type="entry name" value="PAS"/>
    <property type="match status" value="2"/>
</dbReference>
<dbReference type="InterPro" id="IPR000700">
    <property type="entry name" value="PAS-assoc_C"/>
</dbReference>
<dbReference type="SMART" id="SM00388">
    <property type="entry name" value="HisKA"/>
    <property type="match status" value="1"/>
</dbReference>
<sequence length="819" mass="92105">MVAGELHPDVTAGEVMERAPLTLKLGERATLLTALDLFQQYPIQSLPVVDEQGNLQGMLSLSHVFQQIDPRSLYQHLEQLQQLVTEQQRHHQLEQLVRKRTTQLHQANRALKTLSECNQVLVRATAESELLHDICQVILETGGYRLAWIGFATPETGAGAFAGEMEDLGDYFSINDATGEEADAIAIALRTGKPCVIRYDTPSTYGYGAVLSLPLKDYYASNAPAAPCFGTLNIYATPLDVFDSAEVQLLSKLAADLAYGIKALRTRTERETAQQELDRFFELSLDWLFVSDFNGYFQRINPAVSKTLGYRTEQLLEVPWLEFVHKSDRANTQAELQKLCQGQATVYFENRFCAADGSYRWMAWTAVPVMAQRAIYGVARDVTERKWAQDALLKSQQKLTLHVQQTPLAVIEWNLQGEVTEWNPAAEEIFGYSKAEVLGRCAVNFLVPKELRPTLRHLLSCLLSGKTIEEAIALEHFELEVADSTKIKVAHENLTKDGRLIICEWYNTPLVDRKGQIIGVASLALDITERKQAEQALQLANEALELRVVERTAELMQTLEQLQAEIHERQRLEVELRTSLSKEKELNELKSRFVSMVSHDFRTPLTTIQSSAELLEHYGPQWSEEKKRIHLHRMQTSVHRMTQLLEDILTIGRAEAGKLEFQPKPLDLRQFAVQLVEEMQLLSSAHTLVFRSSGQYDRAIADEKLLHHIFSNLLSNAIKYSVVGSLIEFELICPDSPQGEVVFCVRDRGIGIPPEDIPMLFTAFHRCSNANHIAGTGLGLTIVKKCVDLHGGAISLESQLGIGTVFTVTLPLEQREPLD</sequence>
<dbReference type="SUPFAM" id="SSF54631">
    <property type="entry name" value="CBS-domain pair"/>
    <property type="match status" value="1"/>
</dbReference>
<evidence type="ECO:0000256" key="5">
    <source>
        <dbReference type="ARBA" id="ARBA00022777"/>
    </source>
</evidence>
<evidence type="ECO:0000256" key="7">
    <source>
        <dbReference type="PROSITE-ProRule" id="PRU00703"/>
    </source>
</evidence>
<evidence type="ECO:0000256" key="6">
    <source>
        <dbReference type="ARBA" id="ARBA00023012"/>
    </source>
</evidence>
<dbReference type="GO" id="GO:0000155">
    <property type="term" value="F:phosphorelay sensor kinase activity"/>
    <property type="evidence" value="ECO:0007669"/>
    <property type="project" value="InterPro"/>
</dbReference>
<dbReference type="InterPro" id="IPR001610">
    <property type="entry name" value="PAC"/>
</dbReference>
<dbReference type="PANTHER" id="PTHR43304:SF1">
    <property type="entry name" value="PAC DOMAIN-CONTAINING PROTEIN"/>
    <property type="match status" value="1"/>
</dbReference>
<dbReference type="STRING" id="1781255.BH720_21815"/>
<dbReference type="InterPro" id="IPR004358">
    <property type="entry name" value="Sig_transdc_His_kin-like_C"/>
</dbReference>
<dbReference type="CDD" id="cd00075">
    <property type="entry name" value="HATPase"/>
    <property type="match status" value="1"/>
</dbReference>
<dbReference type="PROSITE" id="PS50109">
    <property type="entry name" value="HIS_KIN"/>
    <property type="match status" value="1"/>
</dbReference>
<evidence type="ECO:0000256" key="3">
    <source>
        <dbReference type="ARBA" id="ARBA00022553"/>
    </source>
</evidence>
<dbReference type="InterPro" id="IPR000644">
    <property type="entry name" value="CBS_dom"/>
</dbReference>
<dbReference type="PANTHER" id="PTHR43304">
    <property type="entry name" value="PHYTOCHROME-LIKE PROTEIN CPH1"/>
    <property type="match status" value="1"/>
</dbReference>
<dbReference type="SMART" id="SM00091">
    <property type="entry name" value="PAS"/>
    <property type="match status" value="2"/>
</dbReference>
<dbReference type="SMART" id="SM00387">
    <property type="entry name" value="HATPase_c"/>
    <property type="match status" value="1"/>
</dbReference>
<dbReference type="EC" id="2.7.13.3" evidence="2"/>
<dbReference type="InterPro" id="IPR005467">
    <property type="entry name" value="His_kinase_dom"/>
</dbReference>
<dbReference type="InterPro" id="IPR029016">
    <property type="entry name" value="GAF-like_dom_sf"/>
</dbReference>
<comment type="catalytic activity">
    <reaction evidence="1">
        <text>ATP + protein L-histidine = ADP + protein N-phospho-L-histidine.</text>
        <dbReference type="EC" id="2.7.13.3"/>
    </reaction>
</comment>
<keyword evidence="7" id="KW-0129">CBS domain</keyword>
<keyword evidence="5" id="KW-0418">Kinase</keyword>
<dbReference type="Pfam" id="PF02518">
    <property type="entry name" value="HATPase_c"/>
    <property type="match status" value="1"/>
</dbReference>
<dbReference type="InterPro" id="IPR003661">
    <property type="entry name" value="HisK_dim/P_dom"/>
</dbReference>
<feature type="domain" description="Histidine kinase" evidence="8">
    <location>
        <begin position="596"/>
        <end position="814"/>
    </location>
</feature>
<dbReference type="SUPFAM" id="SSF55781">
    <property type="entry name" value="GAF domain-like"/>
    <property type="match status" value="1"/>
</dbReference>
<dbReference type="CDD" id="cd00130">
    <property type="entry name" value="PAS"/>
    <property type="match status" value="2"/>
</dbReference>
<comment type="caution">
    <text evidence="12">The sequence shown here is derived from an EMBL/GenBank/DDBJ whole genome shotgun (WGS) entry which is preliminary data.</text>
</comment>
<dbReference type="InterPro" id="IPR013655">
    <property type="entry name" value="PAS_fold_3"/>
</dbReference>
<dbReference type="InterPro" id="IPR000014">
    <property type="entry name" value="PAS"/>
</dbReference>
<dbReference type="SUPFAM" id="SSF47384">
    <property type="entry name" value="Homodimeric domain of signal transducing histidine kinase"/>
    <property type="match status" value="1"/>
</dbReference>
<evidence type="ECO:0000259" key="10">
    <source>
        <dbReference type="PROSITE" id="PS50113"/>
    </source>
</evidence>
<dbReference type="SUPFAM" id="SSF55874">
    <property type="entry name" value="ATPase domain of HSP90 chaperone/DNA topoisomerase II/histidine kinase"/>
    <property type="match status" value="1"/>
</dbReference>
<feature type="domain" description="PAC" evidence="10">
    <location>
        <begin position="483"/>
        <end position="539"/>
    </location>
</feature>
<dbReference type="InterPro" id="IPR052162">
    <property type="entry name" value="Sensor_kinase/Photoreceptor"/>
</dbReference>
<dbReference type="FunFam" id="3.30.565.10:FF:000006">
    <property type="entry name" value="Sensor histidine kinase WalK"/>
    <property type="match status" value="1"/>
</dbReference>
<organism evidence="12">
    <name type="scientific">Desertifilum tharense IPPAS B-1220</name>
    <dbReference type="NCBI Taxonomy" id="1781255"/>
    <lineage>
        <taxon>Bacteria</taxon>
        <taxon>Bacillati</taxon>
        <taxon>Cyanobacteriota</taxon>
        <taxon>Cyanophyceae</taxon>
        <taxon>Desertifilales</taxon>
        <taxon>Desertifilaceae</taxon>
        <taxon>Desertifilum</taxon>
    </lineage>
</organism>
<protein>
    <recommendedName>
        <fullName evidence="2">histidine kinase</fullName>
        <ecNumber evidence="2">2.7.13.3</ecNumber>
    </recommendedName>
</protein>
<keyword evidence="4" id="KW-0808">Transferase</keyword>
<feature type="domain" description="CBS" evidence="11">
    <location>
        <begin position="16"/>
        <end position="78"/>
    </location>
</feature>
<dbReference type="Pfam" id="PF08448">
    <property type="entry name" value="PAS_4"/>
    <property type="match status" value="1"/>
</dbReference>
<proteinExistence type="predicted"/>
<dbReference type="Gene3D" id="3.30.450.20">
    <property type="entry name" value="PAS domain"/>
    <property type="match status" value="2"/>
</dbReference>
<dbReference type="InterPro" id="IPR035965">
    <property type="entry name" value="PAS-like_dom_sf"/>
</dbReference>
<feature type="domain" description="PAS" evidence="9">
    <location>
        <begin position="395"/>
        <end position="466"/>
    </location>
</feature>
<evidence type="ECO:0000259" key="9">
    <source>
        <dbReference type="PROSITE" id="PS50112"/>
    </source>
</evidence>
<evidence type="ECO:0000313" key="12">
    <source>
        <dbReference type="EMBL" id="OEJ73182.1"/>
    </source>
</evidence>
<evidence type="ECO:0000259" key="11">
    <source>
        <dbReference type="PROSITE" id="PS51371"/>
    </source>
</evidence>
<keyword evidence="3" id="KW-0597">Phosphoprotein</keyword>
<dbReference type="InterPro" id="IPR013656">
    <property type="entry name" value="PAS_4"/>
</dbReference>
<dbReference type="Gene3D" id="1.10.287.130">
    <property type="match status" value="1"/>
</dbReference>
<dbReference type="Gene3D" id="3.10.580.10">
    <property type="entry name" value="CBS-domain"/>
    <property type="match status" value="1"/>
</dbReference>
<evidence type="ECO:0000256" key="4">
    <source>
        <dbReference type="ARBA" id="ARBA00022679"/>
    </source>
</evidence>
<dbReference type="PRINTS" id="PR00344">
    <property type="entry name" value="BCTRLSENSOR"/>
</dbReference>
<dbReference type="PROSITE" id="PS51371">
    <property type="entry name" value="CBS"/>
    <property type="match status" value="1"/>
</dbReference>
<name>A0A1E5QES7_9CYAN</name>
<dbReference type="Gene3D" id="3.30.565.10">
    <property type="entry name" value="Histidine kinase-like ATPase, C-terminal domain"/>
    <property type="match status" value="1"/>
</dbReference>
<dbReference type="PROSITE" id="PS50113">
    <property type="entry name" value="PAC"/>
    <property type="match status" value="2"/>
</dbReference>
<dbReference type="InterPro" id="IPR036890">
    <property type="entry name" value="HATPase_C_sf"/>
</dbReference>
<dbReference type="AlphaFoldDB" id="A0A1E5QES7"/>
<evidence type="ECO:0000256" key="1">
    <source>
        <dbReference type="ARBA" id="ARBA00000085"/>
    </source>
</evidence>
<dbReference type="CDD" id="cd00082">
    <property type="entry name" value="HisKA"/>
    <property type="match status" value="1"/>
</dbReference>
<dbReference type="Pfam" id="PF00571">
    <property type="entry name" value="CBS"/>
    <property type="match status" value="1"/>
</dbReference>
<dbReference type="EMBL" id="MJGC01000099">
    <property type="protein sequence ID" value="OEJ73182.1"/>
    <property type="molecule type" value="Genomic_DNA"/>
</dbReference>
<dbReference type="Pfam" id="PF00512">
    <property type="entry name" value="HisKA"/>
    <property type="match status" value="1"/>
</dbReference>
<keyword evidence="6" id="KW-0902">Two-component regulatory system</keyword>
<dbReference type="SUPFAM" id="SSF55785">
    <property type="entry name" value="PYP-like sensor domain (PAS domain)"/>
    <property type="match status" value="2"/>
</dbReference>
<feature type="domain" description="PAS" evidence="9">
    <location>
        <begin position="273"/>
        <end position="343"/>
    </location>
</feature>
<gene>
    <name evidence="12" type="ORF">BH720_21815</name>
</gene>
<dbReference type="Gene3D" id="3.30.450.40">
    <property type="match status" value="1"/>
</dbReference>
<feature type="domain" description="PAC" evidence="10">
    <location>
        <begin position="346"/>
        <end position="394"/>
    </location>
</feature>
<evidence type="ECO:0000259" key="8">
    <source>
        <dbReference type="PROSITE" id="PS50109"/>
    </source>
</evidence>
<dbReference type="NCBIfam" id="TIGR00229">
    <property type="entry name" value="sensory_box"/>
    <property type="match status" value="2"/>
</dbReference>
<accession>A0A1E5QES7</accession>
<dbReference type="InterPro" id="IPR036097">
    <property type="entry name" value="HisK_dim/P_sf"/>
</dbReference>
<dbReference type="InterPro" id="IPR046342">
    <property type="entry name" value="CBS_dom_sf"/>
</dbReference>